<feature type="compositionally biased region" description="Polar residues" evidence="1">
    <location>
        <begin position="236"/>
        <end position="245"/>
    </location>
</feature>
<evidence type="ECO:0000256" key="1">
    <source>
        <dbReference type="SAM" id="MobiDB-lite"/>
    </source>
</evidence>
<name>A0A0D7BR43_9AGAR</name>
<evidence type="ECO:0000313" key="2">
    <source>
        <dbReference type="EMBL" id="KIY72086.1"/>
    </source>
</evidence>
<dbReference type="OrthoDB" id="3237202at2759"/>
<gene>
    <name evidence="2" type="ORF">CYLTODRAFT_450215</name>
</gene>
<dbReference type="Proteomes" id="UP000054007">
    <property type="component" value="Unassembled WGS sequence"/>
</dbReference>
<evidence type="ECO:0000313" key="3">
    <source>
        <dbReference type="Proteomes" id="UP000054007"/>
    </source>
</evidence>
<accession>A0A0D7BR43</accession>
<protein>
    <submittedName>
        <fullName evidence="2">Uncharacterized protein</fullName>
    </submittedName>
</protein>
<keyword evidence="3" id="KW-1185">Reference proteome</keyword>
<dbReference type="EMBL" id="KN880447">
    <property type="protein sequence ID" value="KIY72086.1"/>
    <property type="molecule type" value="Genomic_DNA"/>
</dbReference>
<feature type="region of interest" description="Disordered" evidence="1">
    <location>
        <begin position="225"/>
        <end position="265"/>
    </location>
</feature>
<feature type="compositionally biased region" description="Basic and acidic residues" evidence="1">
    <location>
        <begin position="246"/>
        <end position="261"/>
    </location>
</feature>
<dbReference type="AlphaFoldDB" id="A0A0D7BR43"/>
<reference evidence="2 3" key="1">
    <citation type="journal article" date="2015" name="Fungal Genet. Biol.">
        <title>Evolution of novel wood decay mechanisms in Agaricales revealed by the genome sequences of Fistulina hepatica and Cylindrobasidium torrendii.</title>
        <authorList>
            <person name="Floudas D."/>
            <person name="Held B.W."/>
            <person name="Riley R."/>
            <person name="Nagy L.G."/>
            <person name="Koehler G."/>
            <person name="Ransdell A.S."/>
            <person name="Younus H."/>
            <person name="Chow J."/>
            <person name="Chiniquy J."/>
            <person name="Lipzen A."/>
            <person name="Tritt A."/>
            <person name="Sun H."/>
            <person name="Haridas S."/>
            <person name="LaButti K."/>
            <person name="Ohm R.A."/>
            <person name="Kues U."/>
            <person name="Blanchette R.A."/>
            <person name="Grigoriev I.V."/>
            <person name="Minto R.E."/>
            <person name="Hibbett D.S."/>
        </authorList>
    </citation>
    <scope>NUCLEOTIDE SEQUENCE [LARGE SCALE GENOMIC DNA]</scope>
    <source>
        <strain evidence="2 3">FP15055 ss-10</strain>
    </source>
</reference>
<sequence length="290" mass="32350">MLTHRGFSAWIVVDGEPLPEYLVSVDEARHEVSCWIPGEPGKPFGVHWQDHDGKVDTCGYITLDGHTVPGRFLFGTGNTYRAGVRSSQNTEKPFEFRIGAAGAGKRSPDIGNVGLKIKRIKRVAARPANTIERTPQPAPATQGGDIRVGYGKDIQAFEQYAQTWSIRPFDEEDGPKPKTYVSFIFRYRTQDFLFNQGLILKVKPTVKHEKPDYALWDLDGRRVSGPHIRPSPAPATSPTLVNSSPPDHRPASPERDPESRPTRRLSSLIPKAHLQTRRKPTQDVCLPVCI</sequence>
<organism evidence="2 3">
    <name type="scientific">Cylindrobasidium torrendii FP15055 ss-10</name>
    <dbReference type="NCBI Taxonomy" id="1314674"/>
    <lineage>
        <taxon>Eukaryota</taxon>
        <taxon>Fungi</taxon>
        <taxon>Dikarya</taxon>
        <taxon>Basidiomycota</taxon>
        <taxon>Agaricomycotina</taxon>
        <taxon>Agaricomycetes</taxon>
        <taxon>Agaricomycetidae</taxon>
        <taxon>Agaricales</taxon>
        <taxon>Marasmiineae</taxon>
        <taxon>Physalacriaceae</taxon>
        <taxon>Cylindrobasidium</taxon>
    </lineage>
</organism>
<proteinExistence type="predicted"/>